<keyword evidence="2" id="KW-0677">Repeat</keyword>
<dbReference type="InterPro" id="IPR032675">
    <property type="entry name" value="LRR_dom_sf"/>
</dbReference>
<dbReference type="SMART" id="SM00365">
    <property type="entry name" value="LRR_SD22"/>
    <property type="match status" value="2"/>
</dbReference>
<evidence type="ECO:0000313" key="5">
    <source>
        <dbReference type="Proteomes" id="UP000887116"/>
    </source>
</evidence>
<dbReference type="Proteomes" id="UP000887116">
    <property type="component" value="Unassembled WGS sequence"/>
</dbReference>
<keyword evidence="3" id="KW-0732">Signal</keyword>
<proteinExistence type="predicted"/>
<dbReference type="SMART" id="SM00369">
    <property type="entry name" value="LRR_TYP"/>
    <property type="match status" value="5"/>
</dbReference>
<gene>
    <name evidence="4" type="primary">NCL1_12022</name>
    <name evidence="4" type="ORF">TNCT_270081</name>
</gene>
<dbReference type="PANTHER" id="PTHR24366:SF96">
    <property type="entry name" value="LEUCINE RICH REPEAT CONTAINING 53"/>
    <property type="match status" value="1"/>
</dbReference>
<dbReference type="Gene3D" id="3.80.10.10">
    <property type="entry name" value="Ribonuclease Inhibitor"/>
    <property type="match status" value="2"/>
</dbReference>
<evidence type="ECO:0000256" key="3">
    <source>
        <dbReference type="SAM" id="SignalP"/>
    </source>
</evidence>
<evidence type="ECO:0000256" key="1">
    <source>
        <dbReference type="ARBA" id="ARBA00022614"/>
    </source>
</evidence>
<protein>
    <submittedName>
        <fullName evidence="4">Oplophorus-luciferin 2-monooxygenase non-catalytic subunit</fullName>
    </submittedName>
</protein>
<feature type="chain" id="PRO_5036464617" evidence="3">
    <location>
        <begin position="23"/>
        <end position="349"/>
    </location>
</feature>
<comment type="caution">
    <text evidence="4">The sequence shown here is derived from an EMBL/GenBank/DDBJ whole genome shotgun (WGS) entry which is preliminary data.</text>
</comment>
<reference evidence="4" key="1">
    <citation type="submission" date="2020-07" db="EMBL/GenBank/DDBJ databases">
        <title>Multicomponent nature underlies the extraordinary mechanical properties of spider dragline silk.</title>
        <authorList>
            <person name="Kono N."/>
            <person name="Nakamura H."/>
            <person name="Mori M."/>
            <person name="Yoshida Y."/>
            <person name="Ohtoshi R."/>
            <person name="Malay A.D."/>
            <person name="Moran D.A.P."/>
            <person name="Tomita M."/>
            <person name="Numata K."/>
            <person name="Arakawa K."/>
        </authorList>
    </citation>
    <scope>NUCLEOTIDE SEQUENCE</scope>
</reference>
<dbReference type="SUPFAM" id="SSF52058">
    <property type="entry name" value="L domain-like"/>
    <property type="match status" value="1"/>
</dbReference>
<keyword evidence="1" id="KW-0433">Leucine-rich repeat</keyword>
<dbReference type="PANTHER" id="PTHR24366">
    <property type="entry name" value="IG(IMMUNOGLOBULIN) AND LRR(LEUCINE RICH REPEAT) DOMAINS"/>
    <property type="match status" value="1"/>
</dbReference>
<dbReference type="EMBL" id="BMAO01019865">
    <property type="protein sequence ID" value="GFR33392.1"/>
    <property type="molecule type" value="Genomic_DNA"/>
</dbReference>
<sequence>MPVISLIPFVLVLLSGKITCESDVVILQTANTTAELEAYYLEERPWCPPLREILPCTCDGPSQFLLFQCDRITEVYSITQATQSVSHFRSFGKFSLTNSRISSLDSNVLGYLQFEYIYMRKNTITSISKEFFDSSRECLKRIEIIHNDVEKFPFQELSSFSKLEYINLKYNSIKKIPDEAFGKVLNDRIKQIDLSFNKINHIGSNAFKYLTRLEKLDLRYNKLTVINNLAFSAIHENPKLTLHLGNNKIMFISEDAFQNQVFKSFNLTDNNLTSLQEKAFREILKRMAERRTGTISVGENRFRCTCEKVEWLVRLPTLYKLPILDFECSDKDKKSLQELTLREIGCPRT</sequence>
<dbReference type="InterPro" id="IPR003591">
    <property type="entry name" value="Leu-rich_rpt_typical-subtyp"/>
</dbReference>
<dbReference type="InterPro" id="IPR001611">
    <property type="entry name" value="Leu-rich_rpt"/>
</dbReference>
<organism evidence="4 5">
    <name type="scientific">Trichonephila clavata</name>
    <name type="common">Joro spider</name>
    <name type="synonym">Nephila clavata</name>
    <dbReference type="NCBI Taxonomy" id="2740835"/>
    <lineage>
        <taxon>Eukaryota</taxon>
        <taxon>Metazoa</taxon>
        <taxon>Ecdysozoa</taxon>
        <taxon>Arthropoda</taxon>
        <taxon>Chelicerata</taxon>
        <taxon>Arachnida</taxon>
        <taxon>Araneae</taxon>
        <taxon>Araneomorphae</taxon>
        <taxon>Entelegynae</taxon>
        <taxon>Araneoidea</taxon>
        <taxon>Nephilidae</taxon>
        <taxon>Trichonephila</taxon>
    </lineage>
</organism>
<evidence type="ECO:0000313" key="4">
    <source>
        <dbReference type="EMBL" id="GFR33392.1"/>
    </source>
</evidence>
<dbReference type="Pfam" id="PF13855">
    <property type="entry name" value="LRR_8"/>
    <property type="match status" value="1"/>
</dbReference>
<feature type="signal peptide" evidence="3">
    <location>
        <begin position="1"/>
        <end position="22"/>
    </location>
</feature>
<name>A0A8X6I0T9_TRICU</name>
<dbReference type="PROSITE" id="PS51450">
    <property type="entry name" value="LRR"/>
    <property type="match status" value="2"/>
</dbReference>
<dbReference type="AlphaFoldDB" id="A0A8X6I0T9"/>
<accession>A0A8X6I0T9</accession>
<dbReference type="OrthoDB" id="2013775at2759"/>
<evidence type="ECO:0000256" key="2">
    <source>
        <dbReference type="ARBA" id="ARBA00022737"/>
    </source>
</evidence>
<keyword evidence="5" id="KW-1185">Reference proteome</keyword>